<dbReference type="Pfam" id="PF13517">
    <property type="entry name" value="FG-GAP_3"/>
    <property type="match status" value="5"/>
</dbReference>
<dbReference type="KEGG" id="mgot:MgSA37_01997"/>
<organism evidence="1 2">
    <name type="scientific">Mucilaginibacter gotjawali</name>
    <dbReference type="NCBI Taxonomy" id="1550579"/>
    <lineage>
        <taxon>Bacteria</taxon>
        <taxon>Pseudomonadati</taxon>
        <taxon>Bacteroidota</taxon>
        <taxon>Sphingobacteriia</taxon>
        <taxon>Sphingobacteriales</taxon>
        <taxon>Sphingobacteriaceae</taxon>
        <taxon>Mucilaginibacter</taxon>
    </lineage>
</organism>
<accession>A0A0X8X108</accession>
<dbReference type="Gene3D" id="2.130.10.130">
    <property type="entry name" value="Integrin alpha, N-terminal"/>
    <property type="match status" value="3"/>
</dbReference>
<dbReference type="SUPFAM" id="SSF69318">
    <property type="entry name" value="Integrin alpha N-terminal domain"/>
    <property type="match status" value="3"/>
</dbReference>
<name>A0A0X8X108_9SPHI</name>
<dbReference type="AlphaFoldDB" id="A0A0X8X108"/>
<dbReference type="PROSITE" id="PS51257">
    <property type="entry name" value="PROKAR_LIPOPROTEIN"/>
    <property type="match status" value="1"/>
</dbReference>
<evidence type="ECO:0000313" key="2">
    <source>
        <dbReference type="Proteomes" id="UP000218263"/>
    </source>
</evidence>
<dbReference type="OrthoDB" id="974255at2"/>
<dbReference type="PANTHER" id="PTHR16026">
    <property type="entry name" value="CARTILAGE ACIDIC PROTEIN 1"/>
    <property type="match status" value="1"/>
</dbReference>
<dbReference type="InterPro" id="IPR011519">
    <property type="entry name" value="UnbV_ASPIC"/>
</dbReference>
<proteinExistence type="predicted"/>
<sequence>MKTHQPKLVFLTLAFFFFSCHNKNEVNKEDALFQLMPSTQTGISFNNKVVDDGEFNVFNYRNFYNGGGVAIGDVNNDGKPDVFFTSNQGECKLYINKGNWKFEDVTAKSGLNAYHRWHTGVTMVDINGDGWLDIYISNSGGLGNADRANELYINQKDGTFREEAAEYGLADKGLGTQAIFFDYDHDGDLDCFILNNSYRPIESFGYNKELRNIRDPNYGDRLYRNDNGKFVDVSAEAGIYGSEIGFGLGVAAGDMFNTGWDDMYISNDFFEHDYLYRNQHNGKFNEISNEALGHMSLSSMGSDLADINNDGLLDMFTTDMLPENDYRLKTTTKFDEFDVYAAKFRSDFHHQFTKNCLQLNNGDGTFSEIADLAGVNATDWSWGALCFDFNNDGWKDVFVTNGISRDLTNQDFLTYFSSDEVKNEIKHGGFKAKALLDKMPKTPISSYGFVNQKNLQFKNETETMGFTTPGFSNGAAYGDLDGDGDLDLVVNNENGVAFIYRNMTAERTHAHYLKINLKGSGMNTFGIGAKVTVYTNGMQQLLEQQPTRGFESSSEPVLNFGTGKYKKVDSLKVVWPDMKMQVLKNLSADATITLKQTDANLTFIPALPNARALYKNVTATSFKGDINHKENDYKDFDDQRLIPKMLSTEGPKLAVADVDGDGLEDFFVGSATGDTAKLFIQQPNGNFIRKNEFAFAQDKNSENIGALFLDGDHSGKKDLVLVSGGNMEKEGSIDLLARYYTNDGKGNFTRKYNGWPLVSINASCIRLNNDNGDLFIGARSVPGTYGVIPSSKLLRNDGHGNFSDVTAALAPDLVKLGMVTDAQWADIDGSGKNALVVVGDWMPVTILKYINGKLEKTGEIANSSGWWNCLTVADLNGDGKLDLVAGNNGLNSKIKADAAHPAKMYVSDFDNNGQVECIPVYYKTDGKAYPFNLHDDILRQMPILKKKFLRYDTYAGKGIDEIFTPEELEKASVLSVTQTQTCVFYNNGKGQFTMQPLPVRAQFSPVFSILATDINNDGITDLFLGGNFYGLKPEVGRYDASYGTTLLGNAKHGFDYLSPANTGLFIKGEVRDISRIKTKSGTAIIVARNNDALQLFKKN</sequence>
<dbReference type="InterPro" id="IPR027039">
    <property type="entry name" value="Crtac1"/>
</dbReference>
<dbReference type="Proteomes" id="UP000218263">
    <property type="component" value="Chromosome"/>
</dbReference>
<reference evidence="1 2" key="1">
    <citation type="submission" date="2015-12" db="EMBL/GenBank/DDBJ databases">
        <title>Genome sequence of Mucilaginibacter gotjawali.</title>
        <authorList>
            <person name="Lee J.S."/>
            <person name="Lee K.C."/>
            <person name="Kim K.K."/>
            <person name="Lee B.W."/>
        </authorList>
    </citation>
    <scope>NUCLEOTIDE SEQUENCE [LARGE SCALE GENOMIC DNA]</scope>
    <source>
        <strain evidence="1 2">SA3-7</strain>
    </source>
</reference>
<keyword evidence="2" id="KW-1185">Reference proteome</keyword>
<dbReference type="PANTHER" id="PTHR16026:SF0">
    <property type="entry name" value="CARTILAGE ACIDIC PROTEIN 1"/>
    <property type="match status" value="1"/>
</dbReference>
<dbReference type="RefSeq" id="WP_096351532.1">
    <property type="nucleotide sequence ID" value="NZ_AP017313.1"/>
</dbReference>
<protein>
    <submittedName>
        <fullName evidence="1">FG-GAP repeat protein</fullName>
    </submittedName>
</protein>
<dbReference type="InterPro" id="IPR028994">
    <property type="entry name" value="Integrin_alpha_N"/>
</dbReference>
<dbReference type="Pfam" id="PF07593">
    <property type="entry name" value="UnbV_ASPIC"/>
    <property type="match status" value="1"/>
</dbReference>
<dbReference type="InterPro" id="IPR013517">
    <property type="entry name" value="FG-GAP"/>
</dbReference>
<gene>
    <name evidence="1" type="ORF">MgSA37_01997</name>
</gene>
<dbReference type="EMBL" id="AP017313">
    <property type="protein sequence ID" value="BAU53826.1"/>
    <property type="molecule type" value="Genomic_DNA"/>
</dbReference>
<evidence type="ECO:0000313" key="1">
    <source>
        <dbReference type="EMBL" id="BAU53826.1"/>
    </source>
</evidence>